<evidence type="ECO:0000313" key="2">
    <source>
        <dbReference type="EMBL" id="MQM14742.1"/>
    </source>
</evidence>
<dbReference type="AlphaFoldDB" id="A0A843WW29"/>
<dbReference type="EMBL" id="NMUH01006213">
    <property type="protein sequence ID" value="MQM14742.1"/>
    <property type="molecule type" value="Genomic_DNA"/>
</dbReference>
<dbReference type="Proteomes" id="UP000652761">
    <property type="component" value="Unassembled WGS sequence"/>
</dbReference>
<proteinExistence type="predicted"/>
<feature type="region of interest" description="Disordered" evidence="1">
    <location>
        <begin position="154"/>
        <end position="188"/>
    </location>
</feature>
<protein>
    <submittedName>
        <fullName evidence="2">Uncharacterized protein</fullName>
    </submittedName>
</protein>
<comment type="caution">
    <text evidence="2">The sequence shown here is derived from an EMBL/GenBank/DDBJ whole genome shotgun (WGS) entry which is preliminary data.</text>
</comment>
<evidence type="ECO:0000313" key="3">
    <source>
        <dbReference type="Proteomes" id="UP000652761"/>
    </source>
</evidence>
<name>A0A843WW29_COLES</name>
<keyword evidence="3" id="KW-1185">Reference proteome</keyword>
<organism evidence="2 3">
    <name type="scientific">Colocasia esculenta</name>
    <name type="common">Wild taro</name>
    <name type="synonym">Arum esculentum</name>
    <dbReference type="NCBI Taxonomy" id="4460"/>
    <lineage>
        <taxon>Eukaryota</taxon>
        <taxon>Viridiplantae</taxon>
        <taxon>Streptophyta</taxon>
        <taxon>Embryophyta</taxon>
        <taxon>Tracheophyta</taxon>
        <taxon>Spermatophyta</taxon>
        <taxon>Magnoliopsida</taxon>
        <taxon>Liliopsida</taxon>
        <taxon>Araceae</taxon>
        <taxon>Aroideae</taxon>
        <taxon>Colocasieae</taxon>
        <taxon>Colocasia</taxon>
    </lineage>
</organism>
<feature type="compositionally biased region" description="Acidic residues" evidence="1">
    <location>
        <begin position="164"/>
        <end position="175"/>
    </location>
</feature>
<feature type="compositionally biased region" description="Basic residues" evidence="1">
    <location>
        <begin position="178"/>
        <end position="188"/>
    </location>
</feature>
<reference evidence="2" key="1">
    <citation type="submission" date="2017-07" db="EMBL/GenBank/DDBJ databases">
        <title>Taro Niue Genome Assembly and Annotation.</title>
        <authorList>
            <person name="Atibalentja N."/>
            <person name="Keating K."/>
            <person name="Fields C.J."/>
        </authorList>
    </citation>
    <scope>NUCLEOTIDE SEQUENCE</scope>
    <source>
        <strain evidence="2">Niue_2</strain>
        <tissue evidence="2">Leaf</tissue>
    </source>
</reference>
<sequence>MWHLRPIFYPFVHAGCTKNECSEGYLDFLTGAWFNREEVDKFDEKVRLFLAGNKDNVTSKVDLSDMKEEEMEEEQKPVKTTSSRNHGYTTCHHVYVMEEGRRICVAWNDIGQLVGPGYFRILEAGDRGSSICTKIVPCWESYLSIRISMIPLRGGKKRRRMGSEENDSSSEEDESSERRRRRRMNEQM</sequence>
<evidence type="ECO:0000256" key="1">
    <source>
        <dbReference type="SAM" id="MobiDB-lite"/>
    </source>
</evidence>
<gene>
    <name evidence="2" type="ORF">Taro_047677</name>
</gene>
<accession>A0A843WW29</accession>